<dbReference type="PROSITE" id="PS01068">
    <property type="entry name" value="OMPA_1"/>
    <property type="match status" value="1"/>
</dbReference>
<dbReference type="SUPFAM" id="SSF50998">
    <property type="entry name" value="Quinoprotein alcohol dehydrogenase-like"/>
    <property type="match status" value="1"/>
</dbReference>
<dbReference type="GO" id="GO:0009279">
    <property type="term" value="C:cell outer membrane"/>
    <property type="evidence" value="ECO:0007669"/>
    <property type="project" value="UniProtKB-SubCell"/>
</dbReference>
<name>A0A1I4XH92_9GAMM</name>
<evidence type="ECO:0000256" key="4">
    <source>
        <dbReference type="PROSITE-ProRule" id="PRU00473"/>
    </source>
</evidence>
<reference evidence="7" key="1">
    <citation type="submission" date="2016-10" db="EMBL/GenBank/DDBJ databases">
        <authorList>
            <person name="Varghese N."/>
            <person name="Submissions S."/>
        </authorList>
    </citation>
    <scope>NUCLEOTIDE SEQUENCE [LARGE SCALE GENOMIC DNA]</scope>
    <source>
        <strain evidence="7">CGMCC 1.6775</strain>
    </source>
</reference>
<feature type="domain" description="OmpA-like" evidence="5">
    <location>
        <begin position="456"/>
        <end position="576"/>
    </location>
</feature>
<dbReference type="Pfam" id="PF00691">
    <property type="entry name" value="OmpA"/>
    <property type="match status" value="1"/>
</dbReference>
<dbReference type="Gene3D" id="3.30.1330.60">
    <property type="entry name" value="OmpA-like domain"/>
    <property type="match status" value="1"/>
</dbReference>
<dbReference type="PRINTS" id="PR01021">
    <property type="entry name" value="OMPADOMAIN"/>
</dbReference>
<evidence type="ECO:0000256" key="2">
    <source>
        <dbReference type="ARBA" id="ARBA00023136"/>
    </source>
</evidence>
<dbReference type="EMBL" id="FOUR01000006">
    <property type="protein sequence ID" value="SFN24649.1"/>
    <property type="molecule type" value="Genomic_DNA"/>
</dbReference>
<dbReference type="GO" id="GO:0004197">
    <property type="term" value="F:cysteine-type endopeptidase activity"/>
    <property type="evidence" value="ECO:0007669"/>
    <property type="project" value="InterPro"/>
</dbReference>
<dbReference type="SUPFAM" id="SSF50969">
    <property type="entry name" value="YVTN repeat-like/Quinoprotein amine dehydrogenase"/>
    <property type="match status" value="1"/>
</dbReference>
<dbReference type="OrthoDB" id="6382385at2"/>
<dbReference type="InterPro" id="IPR011044">
    <property type="entry name" value="Quino_amine_DH_bsu"/>
</dbReference>
<dbReference type="InterPro" id="IPR036737">
    <property type="entry name" value="OmpA-like_sf"/>
</dbReference>
<dbReference type="InterPro" id="IPR006690">
    <property type="entry name" value="OMPA-like_CS"/>
</dbReference>
<dbReference type="Gene3D" id="3.40.50.1460">
    <property type="match status" value="1"/>
</dbReference>
<dbReference type="RefSeq" id="WP_092004158.1">
    <property type="nucleotide sequence ID" value="NZ_FOUR01000006.1"/>
</dbReference>
<dbReference type="Gene3D" id="2.130.10.10">
    <property type="entry name" value="YVTN repeat-like/Quinoprotein amine dehydrogenase"/>
    <property type="match status" value="1"/>
</dbReference>
<evidence type="ECO:0000256" key="1">
    <source>
        <dbReference type="ARBA" id="ARBA00004442"/>
    </source>
</evidence>
<evidence type="ECO:0000313" key="7">
    <source>
        <dbReference type="Proteomes" id="UP000199339"/>
    </source>
</evidence>
<sequence>MSKPSTRFSGRFILNVLLTVLVFGAPWATARDDAKTLYENSLTANDADLRGYYRKKLADQYPNTAHGLFARGWLANGNGDVQAAHDFYRRSVEAGDIATAYNNLGVVDEDADESDKDRYRKLAMEYAIKHDDPVENFVVHEYYSNLHSRMDSQSEKQLLYSQLGQSKRESVRIAGMQIRVQELESQGRYQEALNVIQEEDPYSTSNDLLDLELKLINKIGQQQRSDAGSIIKAMLNKRSYLHQGYAENNPILEYYYKRVYDYTRKLVKDPAFQVKLLRMAFEVRQSPGLIDELYSPMSVVDIHGFKADLDILLEQYPDYGPLYSYLGLYYKNGVKDSARAFAANEKAIEFAYSDKTKADNISWAVGDAIHFGMMDEAEALLEREANGLQQESAYRARMRVALLNQQFGEARKLIASAQKHQIDIDKDDVWLTQLGEANEETLRQNAQQNPFLTNWDKEFGGSLSLAIEFPVNSAEIPTGAYRALDKAASALKRRGGERYIFRVEGHTDPSGGNKINIPLSQRRAESVKRYLIERHDIDAGRLQAIGMGDIQPVATNYTEEGRKRNRRVDIRPYGNISEPQLVTRGYLDTTSAEFSTDGRFVATGQMPITLWDTRYGVRLRELYMGGNERRFSPNNRYLAVVSDATDVRGTRAKAIYVTDIKTGNFKAIIPLYEEGGGIAWSPDGRQLAYTDVKGVLSVFDLEKQKLVMATPMSNKRIIGRVVWTKDGRYVVVGQAQRKQIDIFDALTLEKARSVDGVDWPHAMGLSDDGRVLLVSNNNRTLTLYDTEKWALIDNVPLKSPIAENIYPIPGTTKVVMDDKFDDQGVAVFDYKTRTWDFASRTDEKSRLGATPDGDGLWVASDHRVQLIKRSDLKVISGFVSAAEPARKGLDWDESDDLLFAQDEAGVNVWHVSQARLVQRVEEETIRWVKDSRDGKRWWTFAKNGELLSFSTRDYAVQRYKGVGFRPNMVIQRGHWLVVSEDVESEGATSARVATFDLRKPGKQSEFSVDLITASLRRGNAVAYSGISTMAINGDSDTLALSTWWNDLFEVTHSKNIQRFRLSDGAPVGKDVLSPSPIRGLTYNGVDSGDIKVSALSQSFILDLNTGRHRDVTPKGWRTVELENGKKVEFGSFILEYNGQRRVVKDSIYDVVADSKRNVLIAQSKSNVLTYYSLDTLEPRLFVHFKKNGEWLAADNRGYFTSSLNGTSNTYWSLGDNFLPFEALREKYENSRFVKESLAALFNGEAPIDPEPIIEPDVLDFPFDIAVTSETSTSTKDETYKLRIKITKQDKSVPDPTVHYLVNGRKSRGFDSDPFADMDESLTFVRTIPLSVGENTIEAIVQYKGVDVAKKVVAITREEDRQKQIGNNTLWYFGVGVSEYANAMQNLDFADRDALELEKAFKAQKGRLFEDVRTKVLVNGDATARDIKIQLYDFLSQAQPEDNVVIFIAGHGVQDSNQTLYYMPHDGELKRPFTGMAMDDFKNFLDQRPINQKALFLMDICHAGAFDNTDNGRVTSEDVIKKLSYGTATTVFSSSTGAQQSLEDERFGGGHGAFTYAILQAIEGAADKQAGDENGFVSLMEMIFFTKKEVASLTNKAQQPTVPVMSGFQDYSISASN</sequence>
<keyword evidence="2 4" id="KW-0472">Membrane</keyword>
<evidence type="ECO:0000256" key="3">
    <source>
        <dbReference type="ARBA" id="ARBA00023237"/>
    </source>
</evidence>
<dbReference type="SUPFAM" id="SSF103088">
    <property type="entry name" value="OmpA-like"/>
    <property type="match status" value="1"/>
</dbReference>
<dbReference type="Pfam" id="PF00656">
    <property type="entry name" value="Peptidase_C14"/>
    <property type="match status" value="1"/>
</dbReference>
<keyword evidence="7" id="KW-1185">Reference proteome</keyword>
<dbReference type="GO" id="GO:0006508">
    <property type="term" value="P:proteolysis"/>
    <property type="evidence" value="ECO:0007669"/>
    <property type="project" value="InterPro"/>
</dbReference>
<accession>A0A1I4XH92</accession>
<dbReference type="InterPro" id="IPR050330">
    <property type="entry name" value="Bact_OuterMem_StrucFunc"/>
</dbReference>
<dbReference type="Pfam" id="PF07676">
    <property type="entry name" value="PD40"/>
    <property type="match status" value="1"/>
</dbReference>
<comment type="subcellular location">
    <subcellularLocation>
        <location evidence="1">Cell outer membrane</location>
    </subcellularLocation>
</comment>
<dbReference type="PROSITE" id="PS51123">
    <property type="entry name" value="OMPA_2"/>
    <property type="match status" value="1"/>
</dbReference>
<evidence type="ECO:0000313" key="6">
    <source>
        <dbReference type="EMBL" id="SFN24649.1"/>
    </source>
</evidence>
<dbReference type="InterPro" id="IPR011047">
    <property type="entry name" value="Quinoprotein_ADH-like_sf"/>
</dbReference>
<dbReference type="InterPro" id="IPR015943">
    <property type="entry name" value="WD40/YVTN_repeat-like_dom_sf"/>
</dbReference>
<dbReference type="PANTHER" id="PTHR30329:SF21">
    <property type="entry name" value="LIPOPROTEIN YIAD-RELATED"/>
    <property type="match status" value="1"/>
</dbReference>
<dbReference type="InterPro" id="IPR011600">
    <property type="entry name" value="Pept_C14_caspase"/>
</dbReference>
<dbReference type="PANTHER" id="PTHR30329">
    <property type="entry name" value="STATOR ELEMENT OF FLAGELLAR MOTOR COMPLEX"/>
    <property type="match status" value="1"/>
</dbReference>
<dbReference type="CDD" id="cd07185">
    <property type="entry name" value="OmpA_C-like"/>
    <property type="match status" value="1"/>
</dbReference>
<protein>
    <submittedName>
        <fullName evidence="6">Outer membrane protein OmpA</fullName>
    </submittedName>
</protein>
<dbReference type="InterPro" id="IPR006664">
    <property type="entry name" value="OMP_bac"/>
</dbReference>
<dbReference type="InterPro" id="IPR029030">
    <property type="entry name" value="Caspase-like_dom_sf"/>
</dbReference>
<evidence type="ECO:0000259" key="5">
    <source>
        <dbReference type="PROSITE" id="PS51123"/>
    </source>
</evidence>
<dbReference type="SUPFAM" id="SSF52129">
    <property type="entry name" value="Caspase-like"/>
    <property type="match status" value="1"/>
</dbReference>
<organism evidence="6 7">
    <name type="scientific">Marinobacter pelagius</name>
    <dbReference type="NCBI Taxonomy" id="379482"/>
    <lineage>
        <taxon>Bacteria</taxon>
        <taxon>Pseudomonadati</taxon>
        <taxon>Pseudomonadota</taxon>
        <taxon>Gammaproteobacteria</taxon>
        <taxon>Pseudomonadales</taxon>
        <taxon>Marinobacteraceae</taxon>
        <taxon>Marinobacter</taxon>
    </lineage>
</organism>
<gene>
    <name evidence="6" type="ORF">SAMN04487961_2564</name>
</gene>
<dbReference type="Proteomes" id="UP000199339">
    <property type="component" value="Unassembled WGS sequence"/>
</dbReference>
<proteinExistence type="predicted"/>
<dbReference type="InterPro" id="IPR006665">
    <property type="entry name" value="OmpA-like"/>
</dbReference>
<dbReference type="InterPro" id="IPR011659">
    <property type="entry name" value="WD40"/>
</dbReference>
<keyword evidence="3" id="KW-0998">Cell outer membrane</keyword>